<protein>
    <submittedName>
        <fullName evidence="4">ABC transporter, ATP-binding subunit, PltI-like</fullName>
    </submittedName>
</protein>
<gene>
    <name evidence="4" type="ORF">SMUL_1321</name>
</gene>
<dbReference type="Gene3D" id="3.40.50.300">
    <property type="entry name" value="P-loop containing nucleotide triphosphate hydrolases"/>
    <property type="match status" value="1"/>
</dbReference>
<dbReference type="AlphaFoldDB" id="A0AA86E2A1"/>
<dbReference type="InterPro" id="IPR017871">
    <property type="entry name" value="ABC_transporter-like_CS"/>
</dbReference>
<dbReference type="SUPFAM" id="SSF52540">
    <property type="entry name" value="P-loop containing nucleoside triphosphate hydrolases"/>
    <property type="match status" value="1"/>
</dbReference>
<dbReference type="InterPro" id="IPR003593">
    <property type="entry name" value="AAA+_ATPase"/>
</dbReference>
<dbReference type="GO" id="GO:0016887">
    <property type="term" value="F:ATP hydrolysis activity"/>
    <property type="evidence" value="ECO:0007669"/>
    <property type="project" value="InterPro"/>
</dbReference>
<dbReference type="RefSeq" id="WP_025344460.1">
    <property type="nucleotide sequence ID" value="NZ_CP007201.1"/>
</dbReference>
<dbReference type="InterPro" id="IPR027417">
    <property type="entry name" value="P-loop_NTPase"/>
</dbReference>
<evidence type="ECO:0000256" key="1">
    <source>
        <dbReference type="ARBA" id="ARBA00022741"/>
    </source>
</evidence>
<organism evidence="4 5">
    <name type="scientific">Sulfurospirillum multivorans (strain DM 12446 / JCM 15788 / NBRC 109480)</name>
    <dbReference type="NCBI Taxonomy" id="1150621"/>
    <lineage>
        <taxon>Bacteria</taxon>
        <taxon>Pseudomonadati</taxon>
        <taxon>Campylobacterota</taxon>
        <taxon>Epsilonproteobacteria</taxon>
        <taxon>Campylobacterales</taxon>
        <taxon>Sulfurospirillaceae</taxon>
        <taxon>Sulfurospirillum</taxon>
    </lineage>
</organism>
<dbReference type="SMART" id="SM00382">
    <property type="entry name" value="AAA"/>
    <property type="match status" value="1"/>
</dbReference>
<accession>A0AA86E2A1</accession>
<evidence type="ECO:0000259" key="3">
    <source>
        <dbReference type="PROSITE" id="PS50893"/>
    </source>
</evidence>
<dbReference type="PANTHER" id="PTHR43038:SF3">
    <property type="entry name" value="ABC TRANSPORTER G FAMILY MEMBER 20 ISOFORM X1"/>
    <property type="match status" value="1"/>
</dbReference>
<dbReference type="KEGG" id="smul:SMUL_1321"/>
<reference evidence="4 5" key="1">
    <citation type="journal article" date="2014" name="Environ. Microbiol.">
        <title>Insights into organohalide respiration and the versatile catabolism of Sulfurospirillum multivorans gained from comparative genomics and physiological studies.</title>
        <authorList>
            <person name="Goris T."/>
            <person name="Schubert T."/>
            <person name="Gadkari J."/>
            <person name="Wubet T."/>
            <person name="Tarkka M."/>
            <person name="Buscot F."/>
            <person name="Adrian L."/>
            <person name="Diekert G."/>
        </authorList>
    </citation>
    <scope>NUCLEOTIDE SEQUENCE [LARGE SCALE GENOMIC DNA]</scope>
    <source>
        <strain evidence="5">DM 12446 / JCM 15788 / NBRC 109480</strain>
    </source>
</reference>
<dbReference type="EMBL" id="CP007201">
    <property type="protein sequence ID" value="AHJ12582.1"/>
    <property type="molecule type" value="Genomic_DNA"/>
</dbReference>
<evidence type="ECO:0000313" key="4">
    <source>
        <dbReference type="EMBL" id="AHJ12582.1"/>
    </source>
</evidence>
<dbReference type="Proteomes" id="UP000019322">
    <property type="component" value="Chromosome"/>
</dbReference>
<evidence type="ECO:0000313" key="5">
    <source>
        <dbReference type="Proteomes" id="UP000019322"/>
    </source>
</evidence>
<sequence>MSVIETHDLTKTFDTFKAVDGLTIEVKEGEIYGFLGPNGSGKTTVIKMLCGLLIPSGGKASVLGFDTVKDGEAIRQNVGYMSQKFSLYEDLTVFENMHFYGSIYGLIPDVLEKRIDFLLEKLNLVLYKERLAGNLSGGWKQRLAFACAIIHEPKVLFLDEPTAGIDPVARRELWDIFFEYAANGITFFVTTHYMDEAERCGSLGYIYRGKLIANGTLLELRNHPSVKVDGYIRMEINATPIAKALEILKKCDFMQEATIFGRGVHVLCQREVKKEQIVALLEKSGVVCEEIREIESSLEDVFVALTKKENEQ</sequence>
<keyword evidence="1" id="KW-0547">Nucleotide-binding</keyword>
<name>A0AA86E2A1_SULMK</name>
<keyword evidence="2 4" id="KW-0067">ATP-binding</keyword>
<feature type="domain" description="ABC transporter" evidence="3">
    <location>
        <begin position="4"/>
        <end position="233"/>
    </location>
</feature>
<dbReference type="GO" id="GO:0005524">
    <property type="term" value="F:ATP binding"/>
    <property type="evidence" value="ECO:0007669"/>
    <property type="project" value="UniProtKB-KW"/>
</dbReference>
<dbReference type="InterPro" id="IPR003439">
    <property type="entry name" value="ABC_transporter-like_ATP-bd"/>
</dbReference>
<evidence type="ECO:0000256" key="2">
    <source>
        <dbReference type="ARBA" id="ARBA00022840"/>
    </source>
</evidence>
<proteinExistence type="predicted"/>
<dbReference type="PANTHER" id="PTHR43038">
    <property type="entry name" value="ATP-BINDING CASSETTE, SUB-FAMILY H, MEMBER 1"/>
    <property type="match status" value="1"/>
</dbReference>
<dbReference type="PROSITE" id="PS00211">
    <property type="entry name" value="ABC_TRANSPORTER_1"/>
    <property type="match status" value="1"/>
</dbReference>
<dbReference type="Pfam" id="PF00005">
    <property type="entry name" value="ABC_tran"/>
    <property type="match status" value="1"/>
</dbReference>
<dbReference type="PROSITE" id="PS50893">
    <property type="entry name" value="ABC_TRANSPORTER_2"/>
    <property type="match status" value="1"/>
</dbReference>